<dbReference type="PANTHER" id="PTHR14523">
    <property type="entry name" value="UNCHARACTERIZED PROTEIN C17ORF53 HOMOLOG"/>
    <property type="match status" value="1"/>
</dbReference>
<gene>
    <name evidence="2" type="ORF">DEO72_LG8g217</name>
</gene>
<dbReference type="Pfam" id="PF15072">
    <property type="entry name" value="HROB"/>
    <property type="match status" value="1"/>
</dbReference>
<dbReference type="Proteomes" id="UP000501690">
    <property type="component" value="Linkage Group LG8"/>
</dbReference>
<keyword evidence="3" id="KW-1185">Reference proteome</keyword>
<accession>A0A4D6ML69</accession>
<protein>
    <recommendedName>
        <fullName evidence="1">Homologous recombination OB-fold protein OB-fold domain-containing protein</fullName>
    </recommendedName>
</protein>
<organism evidence="2 3">
    <name type="scientific">Vigna unguiculata</name>
    <name type="common">Cowpea</name>
    <dbReference type="NCBI Taxonomy" id="3917"/>
    <lineage>
        <taxon>Eukaryota</taxon>
        <taxon>Viridiplantae</taxon>
        <taxon>Streptophyta</taxon>
        <taxon>Embryophyta</taxon>
        <taxon>Tracheophyta</taxon>
        <taxon>Spermatophyta</taxon>
        <taxon>Magnoliopsida</taxon>
        <taxon>eudicotyledons</taxon>
        <taxon>Gunneridae</taxon>
        <taxon>Pentapetalae</taxon>
        <taxon>rosids</taxon>
        <taxon>fabids</taxon>
        <taxon>Fabales</taxon>
        <taxon>Fabaceae</taxon>
        <taxon>Papilionoideae</taxon>
        <taxon>50 kb inversion clade</taxon>
        <taxon>NPAAA clade</taxon>
        <taxon>indigoferoid/millettioid clade</taxon>
        <taxon>Phaseoleae</taxon>
        <taxon>Vigna</taxon>
    </lineage>
</organism>
<evidence type="ECO:0000313" key="2">
    <source>
        <dbReference type="EMBL" id="QCE02206.1"/>
    </source>
</evidence>
<dbReference type="AlphaFoldDB" id="A0A4D6ML69"/>
<reference evidence="2 3" key="1">
    <citation type="submission" date="2019-04" db="EMBL/GenBank/DDBJ databases">
        <title>An improved genome assembly and genetic linkage map for asparagus bean, Vigna unguiculata ssp. sesquipedialis.</title>
        <authorList>
            <person name="Xia Q."/>
            <person name="Zhang R."/>
            <person name="Dong Y."/>
        </authorList>
    </citation>
    <scope>NUCLEOTIDE SEQUENCE [LARGE SCALE GENOMIC DNA]</scope>
    <source>
        <tissue evidence="2">Leaf</tissue>
    </source>
</reference>
<dbReference type="PANTHER" id="PTHR14523:SF1">
    <property type="entry name" value="HOMOLOGOUS RECOMBINATION OB-FOLD PROTEIN"/>
    <property type="match status" value="1"/>
</dbReference>
<dbReference type="GO" id="GO:0000725">
    <property type="term" value="P:recombinational repair"/>
    <property type="evidence" value="ECO:0007669"/>
    <property type="project" value="InterPro"/>
</dbReference>
<sequence>MLKQSLKISRNVLSQLCIKWVERRGGFDVGGEVVEFSLLDLTLIGLVKDGDINNTAHLGSCNKTGILPFVACIVKQCNPNGLGDMQICVKDPTGTVWASVHWKVLLHPEYGRDLTVGAVLLLNTVTTFGHRHKICYLNIIVRNIVKIFKVDICESTDELVQATIKHVIEPHPSLDPKVQDILKKFVNPSTQSVADIGETSSNTEPTQNMEN</sequence>
<dbReference type="InterPro" id="IPR058570">
    <property type="entry name" value="HROB_OB"/>
</dbReference>
<feature type="domain" description="Homologous recombination OB-fold protein OB-fold" evidence="1">
    <location>
        <begin position="68"/>
        <end position="149"/>
    </location>
</feature>
<dbReference type="EMBL" id="CP039352">
    <property type="protein sequence ID" value="QCE02206.1"/>
    <property type="molecule type" value="Genomic_DNA"/>
</dbReference>
<name>A0A4D6ML69_VIGUN</name>
<evidence type="ECO:0000259" key="1">
    <source>
        <dbReference type="Pfam" id="PF15072"/>
    </source>
</evidence>
<evidence type="ECO:0000313" key="3">
    <source>
        <dbReference type="Proteomes" id="UP000501690"/>
    </source>
</evidence>
<proteinExistence type="predicted"/>
<dbReference type="InterPro" id="IPR028045">
    <property type="entry name" value="HROB"/>
</dbReference>